<dbReference type="EMBL" id="MT143317">
    <property type="protein sequence ID" value="QJA95470.1"/>
    <property type="molecule type" value="Genomic_DNA"/>
</dbReference>
<reference evidence="1" key="1">
    <citation type="submission" date="2020-03" db="EMBL/GenBank/DDBJ databases">
        <title>The deep terrestrial virosphere.</title>
        <authorList>
            <person name="Holmfeldt K."/>
            <person name="Nilsson E."/>
            <person name="Simone D."/>
            <person name="Lopez-Fernandez M."/>
            <person name="Wu X."/>
            <person name="de Brujin I."/>
            <person name="Lundin D."/>
            <person name="Andersson A."/>
            <person name="Bertilsson S."/>
            <person name="Dopson M."/>
        </authorList>
    </citation>
    <scope>NUCLEOTIDE SEQUENCE</scope>
    <source>
        <strain evidence="1">MM415B05366</strain>
    </source>
</reference>
<gene>
    <name evidence="1" type="ORF">MM415B05366_0001</name>
</gene>
<dbReference type="AlphaFoldDB" id="A0A6M3LKP6"/>
<organism evidence="1">
    <name type="scientific">viral metagenome</name>
    <dbReference type="NCBI Taxonomy" id="1070528"/>
    <lineage>
        <taxon>unclassified sequences</taxon>
        <taxon>metagenomes</taxon>
        <taxon>organismal metagenomes</taxon>
    </lineage>
</organism>
<protein>
    <submittedName>
        <fullName evidence="1">Putative transcription factor TFIIB zinc-binding motif</fullName>
    </submittedName>
</protein>
<sequence>MTTDDLQKIVDWANGVAKRLESLRPYTEHDEFRCEKCGAVYTHLDFIDDKFWEQNPEGGAFAAASGNPDAPSVDQVCPDCGARNSFEEIDDETDEVDDA</sequence>
<proteinExistence type="predicted"/>
<accession>A0A6M3LKP6</accession>
<name>A0A6M3LKP6_9ZZZZ</name>
<evidence type="ECO:0000313" key="1">
    <source>
        <dbReference type="EMBL" id="QJA95470.1"/>
    </source>
</evidence>